<protein>
    <recommendedName>
        <fullName evidence="4">Metal-dependent hydrolase</fullName>
    </recommendedName>
</protein>
<keyword evidence="1" id="KW-0472">Membrane</keyword>
<keyword evidence="1" id="KW-1133">Transmembrane helix</keyword>
<dbReference type="Proteomes" id="UP000266975">
    <property type="component" value="Unassembled WGS sequence"/>
</dbReference>
<feature type="transmembrane region" description="Helical" evidence="1">
    <location>
        <begin position="233"/>
        <end position="251"/>
    </location>
</feature>
<feature type="transmembrane region" description="Helical" evidence="1">
    <location>
        <begin position="104"/>
        <end position="137"/>
    </location>
</feature>
<sequence length="271" mass="28606">MVMGPTHAMSGAAAGLAVAQLLPASWGGVSSAQEAFVFAGIAAGAALLPDLDSPQATVSRSFGPVSQMLSHLVENVSQFLVNLTRGPKDRRCGNGHRTVTHTLWFALAAGAVAAPLISAFGRPATIGLLFVFLALAIRGLFPEWSKKKEWVLVTALAALLAYGAWRYVPLTASGLVLGSAVTVGVLAHLAGDFITKHGIPLFAPLLRFRGRRWWNAGLPKPLRVRASGPADKFLLSAFTMLVVVQVIYIGSGDFVEYAQFVPASTSIDSSR</sequence>
<accession>A0A3M8KAR0</accession>
<dbReference type="AlphaFoldDB" id="A0A3M8KAR0"/>
<organism evidence="2 3">
    <name type="scientific">Corynebacterium alimapuense</name>
    <dbReference type="NCBI Taxonomy" id="1576874"/>
    <lineage>
        <taxon>Bacteria</taxon>
        <taxon>Bacillati</taxon>
        <taxon>Actinomycetota</taxon>
        <taxon>Actinomycetes</taxon>
        <taxon>Mycobacteriales</taxon>
        <taxon>Corynebacteriaceae</taxon>
        <taxon>Corynebacterium</taxon>
    </lineage>
</organism>
<evidence type="ECO:0000313" key="3">
    <source>
        <dbReference type="Proteomes" id="UP000266975"/>
    </source>
</evidence>
<keyword evidence="3" id="KW-1185">Reference proteome</keyword>
<dbReference type="OrthoDB" id="3425909at2"/>
<gene>
    <name evidence="2" type="ORF">C5L39_00415</name>
</gene>
<comment type="caution">
    <text evidence="2">The sequence shown here is derived from an EMBL/GenBank/DDBJ whole genome shotgun (WGS) entry which is preliminary data.</text>
</comment>
<dbReference type="Pfam" id="PF04307">
    <property type="entry name" value="YdjM"/>
    <property type="match status" value="2"/>
</dbReference>
<dbReference type="PANTHER" id="PTHR35531">
    <property type="entry name" value="INNER MEMBRANE PROTEIN YBCI-RELATED"/>
    <property type="match status" value="1"/>
</dbReference>
<evidence type="ECO:0000313" key="2">
    <source>
        <dbReference type="EMBL" id="RNE49875.1"/>
    </source>
</evidence>
<evidence type="ECO:0000256" key="1">
    <source>
        <dbReference type="SAM" id="Phobius"/>
    </source>
</evidence>
<reference evidence="2 3" key="1">
    <citation type="submission" date="2018-02" db="EMBL/GenBank/DDBJ databases">
        <title>Corynebacterium alimpuense sp. nov., a marine obligate actinomycete isolated from sediments of Valparaiso bay, Chile.</title>
        <authorList>
            <person name="Claverias F."/>
            <person name="Gonzales-Siles L."/>
            <person name="Salva-Serra F."/>
            <person name="Inganaes E."/>
            <person name="Molin K."/>
            <person name="Cumsille A."/>
            <person name="Undabarrena A."/>
            <person name="Couve E."/>
            <person name="Moore E.R.B."/>
            <person name="Gomila M."/>
            <person name="Camara B."/>
        </authorList>
    </citation>
    <scope>NUCLEOTIDE SEQUENCE [LARGE SCALE GENOMIC DNA]</scope>
    <source>
        <strain evidence="2 3">CCUG 69366</strain>
    </source>
</reference>
<evidence type="ECO:0008006" key="4">
    <source>
        <dbReference type="Google" id="ProtNLM"/>
    </source>
</evidence>
<keyword evidence="1" id="KW-0812">Transmembrane</keyword>
<name>A0A3M8KAR0_9CORY</name>
<proteinExistence type="predicted"/>
<feature type="transmembrane region" description="Helical" evidence="1">
    <location>
        <begin position="149"/>
        <end position="168"/>
    </location>
</feature>
<dbReference type="EMBL" id="PTJO01000001">
    <property type="protein sequence ID" value="RNE49875.1"/>
    <property type="molecule type" value="Genomic_DNA"/>
</dbReference>
<dbReference type="InterPro" id="IPR007404">
    <property type="entry name" value="YdjM-like"/>
</dbReference>
<dbReference type="RefSeq" id="WP_123046920.1">
    <property type="nucleotide sequence ID" value="NZ_PTJO01000001.1"/>
</dbReference>
<dbReference type="PANTHER" id="PTHR35531:SF1">
    <property type="entry name" value="INNER MEMBRANE PROTEIN YBCI-RELATED"/>
    <property type="match status" value="1"/>
</dbReference>